<sequence>MAASQEASLKQAASASAAAERMLNTSGEDDVSSIGNCLGLIFTGHLKLLYCMVDKGIIAIVMGLVLQRSKAELLNGDQFFLRLVPGIKFLVVIVACQ</sequence>
<dbReference type="Proteomes" id="UP000822476">
    <property type="component" value="Unassembled WGS sequence"/>
</dbReference>
<name>A0A8S9YKT4_9TREM</name>
<organism evidence="1 2">
    <name type="scientific">Paragonimus skrjabini miyazakii</name>
    <dbReference type="NCBI Taxonomy" id="59628"/>
    <lineage>
        <taxon>Eukaryota</taxon>
        <taxon>Metazoa</taxon>
        <taxon>Spiralia</taxon>
        <taxon>Lophotrochozoa</taxon>
        <taxon>Platyhelminthes</taxon>
        <taxon>Trematoda</taxon>
        <taxon>Digenea</taxon>
        <taxon>Plagiorchiida</taxon>
        <taxon>Troglotremata</taxon>
        <taxon>Troglotrematidae</taxon>
        <taxon>Paragonimus</taxon>
    </lineage>
</organism>
<protein>
    <submittedName>
        <fullName evidence="1">Uncharacterized protein</fullName>
    </submittedName>
</protein>
<dbReference type="AlphaFoldDB" id="A0A8S9YKT4"/>
<keyword evidence="2" id="KW-1185">Reference proteome</keyword>
<comment type="caution">
    <text evidence="1">The sequence shown here is derived from an EMBL/GenBank/DDBJ whole genome shotgun (WGS) entry which is preliminary data.</text>
</comment>
<gene>
    <name evidence="1" type="ORF">EG68_07108</name>
</gene>
<accession>A0A8S9YKT4</accession>
<proteinExistence type="predicted"/>
<dbReference type="EMBL" id="JTDE01004001">
    <property type="protein sequence ID" value="KAF7255414.1"/>
    <property type="molecule type" value="Genomic_DNA"/>
</dbReference>
<evidence type="ECO:0000313" key="1">
    <source>
        <dbReference type="EMBL" id="KAF7255414.1"/>
    </source>
</evidence>
<reference evidence="1" key="1">
    <citation type="submission" date="2019-07" db="EMBL/GenBank/DDBJ databases">
        <title>Annotation for the trematode Paragonimus miyazaki's.</title>
        <authorList>
            <person name="Choi Y.-J."/>
        </authorList>
    </citation>
    <scope>NUCLEOTIDE SEQUENCE</scope>
    <source>
        <strain evidence="1">Japan</strain>
    </source>
</reference>
<evidence type="ECO:0000313" key="2">
    <source>
        <dbReference type="Proteomes" id="UP000822476"/>
    </source>
</evidence>